<reference evidence="1 2" key="1">
    <citation type="submission" date="2020-06" db="EMBL/GenBank/DDBJ databases">
        <authorList>
            <person name="Li R."/>
            <person name="Bekaert M."/>
        </authorList>
    </citation>
    <scope>NUCLEOTIDE SEQUENCE [LARGE SCALE GENOMIC DNA]</scope>
    <source>
        <strain evidence="2">wild</strain>
    </source>
</reference>
<dbReference type="Proteomes" id="UP000507470">
    <property type="component" value="Unassembled WGS sequence"/>
</dbReference>
<proteinExistence type="predicted"/>
<dbReference type="Gene3D" id="3.90.70.80">
    <property type="match status" value="1"/>
</dbReference>
<evidence type="ECO:0000313" key="2">
    <source>
        <dbReference type="Proteomes" id="UP000507470"/>
    </source>
</evidence>
<dbReference type="EMBL" id="CACVKT020008164">
    <property type="protein sequence ID" value="CAC5413596.1"/>
    <property type="molecule type" value="Genomic_DNA"/>
</dbReference>
<evidence type="ECO:0000313" key="1">
    <source>
        <dbReference type="EMBL" id="CAC5413596.1"/>
    </source>
</evidence>
<sequence length="260" mass="30877">MKENNVWGTELEILACADLFKTDIYTFLNNSWIRYSASQICSNNDVNNQAIYLQHLADINHYEVVTAVKSMSPSSFQINEIHRKDDHIERKSEVASKKTKLDKNQVKYSKNNLDNCYDELTVLSKAEKERIRYKIDHEFRTRKTVTLKRKYWGNEEIRLKKIKKYEKDQTYRESLIQSGIAKYHEDEDYRNTLIQSGISKYHEDEDNRNALIQSGIAKYHEDENYRNKLKLASVQKTKSIHILWCYHISSHHVEQYDDKG</sequence>
<gene>
    <name evidence="1" type="ORF">MCOR_46474</name>
</gene>
<protein>
    <recommendedName>
        <fullName evidence="3">OTU domain-containing protein</fullName>
    </recommendedName>
</protein>
<keyword evidence="2" id="KW-1185">Reference proteome</keyword>
<accession>A0A6J8E0E9</accession>
<name>A0A6J8E0E9_MYTCO</name>
<dbReference type="AlphaFoldDB" id="A0A6J8E0E9"/>
<dbReference type="OrthoDB" id="6137149at2759"/>
<organism evidence="1 2">
    <name type="scientific">Mytilus coruscus</name>
    <name type="common">Sea mussel</name>
    <dbReference type="NCBI Taxonomy" id="42192"/>
    <lineage>
        <taxon>Eukaryota</taxon>
        <taxon>Metazoa</taxon>
        <taxon>Spiralia</taxon>
        <taxon>Lophotrochozoa</taxon>
        <taxon>Mollusca</taxon>
        <taxon>Bivalvia</taxon>
        <taxon>Autobranchia</taxon>
        <taxon>Pteriomorphia</taxon>
        <taxon>Mytilida</taxon>
        <taxon>Mytiloidea</taxon>
        <taxon>Mytilidae</taxon>
        <taxon>Mytilinae</taxon>
        <taxon>Mytilus</taxon>
    </lineage>
</organism>
<evidence type="ECO:0008006" key="3">
    <source>
        <dbReference type="Google" id="ProtNLM"/>
    </source>
</evidence>